<feature type="domain" description="ABC transporter" evidence="10">
    <location>
        <begin position="694"/>
        <end position="918"/>
    </location>
</feature>
<feature type="transmembrane region" description="Helical" evidence="9">
    <location>
        <begin position="253"/>
        <end position="273"/>
    </location>
</feature>
<dbReference type="PROSITE" id="PS50929">
    <property type="entry name" value="ABC_TM1F"/>
    <property type="match status" value="1"/>
</dbReference>
<comment type="caution">
    <text evidence="12">The sequence shown here is derived from an EMBL/GenBank/DDBJ whole genome shotgun (WGS) entry which is preliminary data.</text>
</comment>
<keyword evidence="5" id="KW-0547">Nucleotide-binding</keyword>
<keyword evidence="7 9" id="KW-1133">Transmembrane helix</keyword>
<dbReference type="FunFam" id="3.40.50.300:FF:001847">
    <property type="entry name" value="ABC transporter, putative"/>
    <property type="match status" value="1"/>
</dbReference>
<evidence type="ECO:0000256" key="6">
    <source>
        <dbReference type="ARBA" id="ARBA00022840"/>
    </source>
</evidence>
<dbReference type="Gene3D" id="1.20.1560.10">
    <property type="entry name" value="ABC transporter type 1, transmembrane domain"/>
    <property type="match status" value="1"/>
</dbReference>
<evidence type="ECO:0000259" key="10">
    <source>
        <dbReference type="PROSITE" id="PS50893"/>
    </source>
</evidence>
<dbReference type="InterPro" id="IPR017871">
    <property type="entry name" value="ABC_transporter-like_CS"/>
</dbReference>
<evidence type="ECO:0000256" key="2">
    <source>
        <dbReference type="ARBA" id="ARBA00022448"/>
    </source>
</evidence>
<keyword evidence="4" id="KW-0677">Repeat</keyword>
<feature type="transmembrane region" description="Helical" evidence="9">
    <location>
        <begin position="160"/>
        <end position="184"/>
    </location>
</feature>
<dbReference type="CDD" id="cd03250">
    <property type="entry name" value="ABCC_MRP_domain1"/>
    <property type="match status" value="1"/>
</dbReference>
<feature type="transmembrane region" description="Helical" evidence="9">
    <location>
        <begin position="601"/>
        <end position="622"/>
    </location>
</feature>
<dbReference type="GO" id="GO:0016887">
    <property type="term" value="F:ATP hydrolysis activity"/>
    <property type="evidence" value="ECO:0007669"/>
    <property type="project" value="InterPro"/>
</dbReference>
<dbReference type="Proteomes" id="UP000235392">
    <property type="component" value="Unassembled WGS sequence"/>
</dbReference>
<evidence type="ECO:0000256" key="5">
    <source>
        <dbReference type="ARBA" id="ARBA00022741"/>
    </source>
</evidence>
<feature type="domain" description="ABC transmembrane type-1" evidence="11">
    <location>
        <begin position="453"/>
        <end position="658"/>
    </location>
</feature>
<dbReference type="PROSITE" id="PS50893">
    <property type="entry name" value="ABC_TRANSPORTER_2"/>
    <property type="match status" value="1"/>
</dbReference>
<evidence type="ECO:0008006" key="14">
    <source>
        <dbReference type="Google" id="ProtNLM"/>
    </source>
</evidence>
<dbReference type="PANTHER" id="PTHR24223">
    <property type="entry name" value="ATP-BINDING CASSETTE SUB-FAMILY C"/>
    <property type="match status" value="1"/>
</dbReference>
<dbReference type="InterPro" id="IPR003439">
    <property type="entry name" value="ABC_transporter-like_ATP-bd"/>
</dbReference>
<feature type="transmembrane region" description="Helical" evidence="9">
    <location>
        <begin position="120"/>
        <end position="139"/>
    </location>
</feature>
<dbReference type="SUPFAM" id="SSF90123">
    <property type="entry name" value="ABC transporter transmembrane region"/>
    <property type="match status" value="1"/>
</dbReference>
<keyword evidence="6" id="KW-0067">ATP-binding</keyword>
<dbReference type="GO" id="GO:0005524">
    <property type="term" value="F:ATP binding"/>
    <property type="evidence" value="ECO:0007669"/>
    <property type="project" value="UniProtKB-KW"/>
</dbReference>
<dbReference type="PANTHER" id="PTHR24223:SF443">
    <property type="entry name" value="MULTIDRUG-RESISTANCE LIKE PROTEIN 1, ISOFORM I"/>
    <property type="match status" value="1"/>
</dbReference>
<dbReference type="AlphaFoldDB" id="A0A2N5ULL1"/>
<feature type="transmembrane region" description="Helical" evidence="9">
    <location>
        <begin position="437"/>
        <end position="454"/>
    </location>
</feature>
<dbReference type="Pfam" id="PF24357">
    <property type="entry name" value="TMD0_ABC"/>
    <property type="match status" value="1"/>
</dbReference>
<feature type="transmembrane region" description="Helical" evidence="9">
    <location>
        <begin position="226"/>
        <end position="247"/>
    </location>
</feature>
<dbReference type="InterPro" id="IPR003593">
    <property type="entry name" value="AAA+_ATPase"/>
</dbReference>
<feature type="transmembrane region" description="Helical" evidence="9">
    <location>
        <begin position="196"/>
        <end position="214"/>
    </location>
</feature>
<evidence type="ECO:0000256" key="1">
    <source>
        <dbReference type="ARBA" id="ARBA00004128"/>
    </source>
</evidence>
<dbReference type="GO" id="GO:0000329">
    <property type="term" value="C:fungal-type vacuole membrane"/>
    <property type="evidence" value="ECO:0007669"/>
    <property type="project" value="UniProtKB-ARBA"/>
</dbReference>
<keyword evidence="8 9" id="KW-0472">Membrane</keyword>
<evidence type="ECO:0000256" key="3">
    <source>
        <dbReference type="ARBA" id="ARBA00022692"/>
    </source>
</evidence>
<dbReference type="SMART" id="SM00382">
    <property type="entry name" value="AAA"/>
    <property type="match status" value="1"/>
</dbReference>
<dbReference type="InterPro" id="IPR011527">
    <property type="entry name" value="ABC1_TM_dom"/>
</dbReference>
<evidence type="ECO:0000256" key="4">
    <source>
        <dbReference type="ARBA" id="ARBA00022737"/>
    </source>
</evidence>
<keyword evidence="3 9" id="KW-0812">Transmembrane</keyword>
<dbReference type="InterPro" id="IPR044746">
    <property type="entry name" value="ABCC_6TM_D1"/>
</dbReference>
<proteinExistence type="predicted"/>
<dbReference type="Pfam" id="PF00664">
    <property type="entry name" value="ABC_membrane"/>
    <property type="match status" value="1"/>
</dbReference>
<comment type="subcellular location">
    <subcellularLocation>
        <location evidence="1">Vacuole membrane</location>
        <topology evidence="1">Multi-pass membrane protein</topology>
    </subcellularLocation>
</comment>
<evidence type="ECO:0000256" key="8">
    <source>
        <dbReference type="ARBA" id="ARBA00023136"/>
    </source>
</evidence>
<dbReference type="Gene3D" id="3.40.50.300">
    <property type="entry name" value="P-loop containing nucleotide triphosphate hydrolases"/>
    <property type="match status" value="1"/>
</dbReference>
<evidence type="ECO:0000313" key="12">
    <source>
        <dbReference type="EMBL" id="PLW38648.1"/>
    </source>
</evidence>
<dbReference type="InterPro" id="IPR056227">
    <property type="entry name" value="TMD0_ABC"/>
</dbReference>
<evidence type="ECO:0000313" key="13">
    <source>
        <dbReference type="Proteomes" id="UP000235392"/>
    </source>
</evidence>
<dbReference type="CDD" id="cd18579">
    <property type="entry name" value="ABC_6TM_ABCC_D1"/>
    <property type="match status" value="1"/>
</dbReference>
<reference evidence="12 13" key="1">
    <citation type="submission" date="2017-11" db="EMBL/GenBank/DDBJ databases">
        <title>De novo assembly and phasing of dikaryotic genomes from two isolates of Puccinia coronata f. sp. avenae, the causal agent of oat crown rust.</title>
        <authorList>
            <person name="Miller M.E."/>
            <person name="Zhang Y."/>
            <person name="Omidvar V."/>
            <person name="Sperschneider J."/>
            <person name="Schwessinger B."/>
            <person name="Raley C."/>
            <person name="Palmer J.M."/>
            <person name="Garnica D."/>
            <person name="Upadhyaya N."/>
            <person name="Rathjen J."/>
            <person name="Taylor J.M."/>
            <person name="Park R.F."/>
            <person name="Dodds P.N."/>
            <person name="Hirsch C.D."/>
            <person name="Kianian S.F."/>
            <person name="Figueroa M."/>
        </authorList>
    </citation>
    <scope>NUCLEOTIDE SEQUENCE [LARGE SCALE GENOMIC DNA]</scope>
    <source>
        <strain evidence="12">12SD80</strain>
    </source>
</reference>
<evidence type="ECO:0000256" key="7">
    <source>
        <dbReference type="ARBA" id="ARBA00022989"/>
    </source>
</evidence>
<dbReference type="EMBL" id="PGCI01000125">
    <property type="protein sequence ID" value="PLW38648.1"/>
    <property type="molecule type" value="Genomic_DNA"/>
</dbReference>
<evidence type="ECO:0000259" key="11">
    <source>
        <dbReference type="PROSITE" id="PS50929"/>
    </source>
</evidence>
<sequence length="959" mass="105966">MPGCGGRDARFDSSHRKSSGFLTAFGLRPCGLTARGPSRQLDGATCQKVQPRCTKFALHVICTEHQSRPSVLAGFSNLKNASAVIIRGTSPTTTLHGRCPLSFSAWNPLLDLPLCFQSSLHLIPCLLIVIYGSVNLYKLSRRPLIQPKSTNPALIKISRLTYLSKLLLIIAISIIQLAYSLFLLTRFGWWDPAQCISSLLLSASLLYVIPLHHLSHQQSQRSSTSLLFFHLSLVITSAIELCSLLNHSSVSQLPYQTSLLIIRSFLVVTLFVLECLGPFKYGHHAFSLVIKDKHAHRHLISQDKSAQADSSHPRLESPLIYANMFSRLEFGWMTPMMRLGKSQYLTEDNLWILPWTDQTNALTNQLQQTWSCQLSRAPSSPSLIRAIAQAYGGPYLLAALLKCIQDILQFSQPQLLRRLLNFADSYSPRNQPKPASCGYMISALMFLCLLGLIYQKSLVLSNKEISGRATGDIVNLMSTDISRIQDSCADGVVLVSSLFQITLPFISLYNMLGWSAFGGAAVVLLSIPLNIALARLQSKLQTMQMEYKDSRIRLMNEILNNICSIKLYTWENAFTKKLSAIRNNRELGTLRKIGYLSSASLSLWTFILFLVAFLAFSIFSFVSDTPLTPALVFPSISLFQLLQTPLTALSMVISEWVEAYVSANRICKFLTTKELQQDAVVRSAYSTDGDVPLVEVKDAHFTWSSSMACTLSGIRLSVFGGDLVAVVGQVGSGESSLLSAILGKMVNQSGTVQLRGKVAYAAQTPWLLSTTLKENILFGAEYNEELYQTIIEACALTDDLAMLKDGDETQVGEKEITLSGGQKARISLARTIYAWADVYLLDNPLSSVDVHVARHLFDKVIGPNGLLRSKARILCTNAIPFFQQADELIMLRDGKIVERGTFQSVLANQGDLKKLIDDFGINTSQDDTSAELMPSGANTLSSENITRSSTSKRFESVVL</sequence>
<dbReference type="InterPro" id="IPR027417">
    <property type="entry name" value="P-loop_NTPase"/>
</dbReference>
<accession>A0A2N5ULL1</accession>
<dbReference type="PROSITE" id="PS00211">
    <property type="entry name" value="ABC_TRANSPORTER_1"/>
    <property type="match status" value="1"/>
</dbReference>
<protein>
    <recommendedName>
        <fullName evidence="14">ABC transporter domain-containing protein</fullName>
    </recommendedName>
</protein>
<dbReference type="Pfam" id="PF00005">
    <property type="entry name" value="ABC_tran"/>
    <property type="match status" value="1"/>
</dbReference>
<dbReference type="InterPro" id="IPR050173">
    <property type="entry name" value="ABC_transporter_C-like"/>
</dbReference>
<keyword evidence="2" id="KW-0813">Transport</keyword>
<organism evidence="12 13">
    <name type="scientific">Puccinia coronata f. sp. avenae</name>
    <dbReference type="NCBI Taxonomy" id="200324"/>
    <lineage>
        <taxon>Eukaryota</taxon>
        <taxon>Fungi</taxon>
        <taxon>Dikarya</taxon>
        <taxon>Basidiomycota</taxon>
        <taxon>Pucciniomycotina</taxon>
        <taxon>Pucciniomycetes</taxon>
        <taxon>Pucciniales</taxon>
        <taxon>Pucciniaceae</taxon>
        <taxon>Puccinia</taxon>
    </lineage>
</organism>
<dbReference type="SUPFAM" id="SSF52540">
    <property type="entry name" value="P-loop containing nucleoside triphosphate hydrolases"/>
    <property type="match status" value="1"/>
</dbReference>
<name>A0A2N5ULL1_9BASI</name>
<dbReference type="GO" id="GO:0140359">
    <property type="term" value="F:ABC-type transporter activity"/>
    <property type="evidence" value="ECO:0007669"/>
    <property type="project" value="InterPro"/>
</dbReference>
<evidence type="ECO:0000256" key="9">
    <source>
        <dbReference type="SAM" id="Phobius"/>
    </source>
</evidence>
<feature type="transmembrane region" description="Helical" evidence="9">
    <location>
        <begin position="512"/>
        <end position="533"/>
    </location>
</feature>
<dbReference type="InterPro" id="IPR036640">
    <property type="entry name" value="ABC1_TM_sf"/>
</dbReference>
<gene>
    <name evidence="12" type="ORF">PCASD_08253</name>
</gene>